<comment type="caution">
    <text evidence="1">The sequence shown here is derived from an EMBL/GenBank/DDBJ whole genome shotgun (WGS) entry which is preliminary data.</text>
</comment>
<reference evidence="1 2" key="1">
    <citation type="submission" date="2020-02" db="EMBL/GenBank/DDBJ databases">
        <title>Albibacoteraceae fam. nov., the first described family within the subdivision 4 Verrucomicrobia.</title>
        <authorList>
            <person name="Xi F."/>
        </authorList>
    </citation>
    <scope>NUCLEOTIDE SEQUENCE [LARGE SCALE GENOMIC DNA]</scope>
    <source>
        <strain evidence="1 2">CK1056</strain>
    </source>
</reference>
<evidence type="ECO:0000313" key="1">
    <source>
        <dbReference type="EMBL" id="NDV61163.1"/>
    </source>
</evidence>
<dbReference type="Pfam" id="PF11013">
    <property type="entry name" value="DUF2851"/>
    <property type="match status" value="1"/>
</dbReference>
<accession>A0A6B2LXX4</accession>
<dbReference type="EMBL" id="JAAGNX010000001">
    <property type="protein sequence ID" value="NDV61163.1"/>
    <property type="molecule type" value="Genomic_DNA"/>
</dbReference>
<protein>
    <submittedName>
        <fullName evidence="1">DUF2851 family protein</fullName>
    </submittedName>
</protein>
<dbReference type="Proteomes" id="UP000478417">
    <property type="component" value="Unassembled WGS sequence"/>
</dbReference>
<evidence type="ECO:0000313" key="2">
    <source>
        <dbReference type="Proteomes" id="UP000478417"/>
    </source>
</evidence>
<proteinExistence type="predicted"/>
<gene>
    <name evidence="1" type="ORF">G0Q06_01725</name>
</gene>
<dbReference type="AlphaFoldDB" id="A0A6B2LXX4"/>
<dbReference type="InterPro" id="IPR021272">
    <property type="entry name" value="DUF2851"/>
</dbReference>
<name>A0A6B2LXX4_9BACT</name>
<organism evidence="1 2">
    <name type="scientific">Oceanipulchritudo coccoides</name>
    <dbReference type="NCBI Taxonomy" id="2706888"/>
    <lineage>
        <taxon>Bacteria</taxon>
        <taxon>Pseudomonadati</taxon>
        <taxon>Verrucomicrobiota</taxon>
        <taxon>Opitutia</taxon>
        <taxon>Puniceicoccales</taxon>
        <taxon>Oceanipulchritudinaceae</taxon>
        <taxon>Oceanipulchritudo</taxon>
    </lineage>
</organism>
<keyword evidence="2" id="KW-1185">Reference proteome</keyword>
<sequence>MKTIPGQSSVSEIQGLYGPLQILEGKVQQIWALQQIQRGAWQTRSGARLKVCHPGKWNHGAGPDFLEAVIELDGERRVGDVEFHLYREDWWRHGHHLDPAYDTVVLHAVLFAGGLDRDIRTSSGKLLEEWVMGPWLREDLESVAGGEPGLYGELAPELREWIESETPQQIRNRLGIGADRRWQDKESMARCLIREHGWTKGLHLMTLFYLGYPFNRRAFYAMGEALPPECWREPGLTEVLQREWETEVRWNVGRPANRALGRLEAYMALNQSVPDWFNRLSRLPLEFQPGSEFQPEAAVADWPTGWIRKHWKLREYGAWLRDGVFGGLFSQSLVDRLLVDVCLPMQVANGHISSAAGGGFWFHARPGMFPDSYRSLLKLAGIQLSSGYPLCNGWLQGLVWADDQLRLERIRSSIGETVPAKRCLTS</sequence>
<dbReference type="RefSeq" id="WP_163961843.1">
    <property type="nucleotide sequence ID" value="NZ_JAAGNX010000001.1"/>
</dbReference>